<sequence length="42" mass="4489">MLATSAAAAEHHADHAGDLRYAVGELREASLFFEHPAILADL</sequence>
<accession>A0ABZ1B9W1</accession>
<reference evidence="1 2" key="1">
    <citation type="submission" date="2023-12" db="EMBL/GenBank/DDBJ databases">
        <title>Blastococcus brunescens sp. nov., an actonobacterium isolated from sandstone collected in sahara desert.</title>
        <authorList>
            <person name="Gtari M."/>
            <person name="Ghodhbane F."/>
        </authorList>
    </citation>
    <scope>NUCLEOTIDE SEQUENCE [LARGE SCALE GENOMIC DNA]</scope>
    <source>
        <strain evidence="1 2">BMG 8361</strain>
    </source>
</reference>
<protein>
    <submittedName>
        <fullName evidence="1">Uncharacterized protein</fullName>
    </submittedName>
</protein>
<organism evidence="1 2">
    <name type="scientific">Blastococcus brunescens</name>
    <dbReference type="NCBI Taxonomy" id="1564165"/>
    <lineage>
        <taxon>Bacteria</taxon>
        <taxon>Bacillati</taxon>
        <taxon>Actinomycetota</taxon>
        <taxon>Actinomycetes</taxon>
        <taxon>Geodermatophilales</taxon>
        <taxon>Geodermatophilaceae</taxon>
        <taxon>Blastococcus</taxon>
    </lineage>
</organism>
<evidence type="ECO:0000313" key="1">
    <source>
        <dbReference type="EMBL" id="WRL65920.1"/>
    </source>
</evidence>
<name>A0ABZ1B9W1_9ACTN</name>
<evidence type="ECO:0000313" key="2">
    <source>
        <dbReference type="Proteomes" id="UP001324287"/>
    </source>
</evidence>
<dbReference type="RefSeq" id="WP_324277237.1">
    <property type="nucleotide sequence ID" value="NZ_CP141261.1"/>
</dbReference>
<gene>
    <name evidence="1" type="ORF">U6N30_10415</name>
</gene>
<dbReference type="Proteomes" id="UP001324287">
    <property type="component" value="Chromosome"/>
</dbReference>
<proteinExistence type="predicted"/>
<dbReference type="EMBL" id="CP141261">
    <property type="protein sequence ID" value="WRL65920.1"/>
    <property type="molecule type" value="Genomic_DNA"/>
</dbReference>
<keyword evidence="2" id="KW-1185">Reference proteome</keyword>